<evidence type="ECO:0000256" key="2">
    <source>
        <dbReference type="ARBA" id="ARBA00005510"/>
    </source>
</evidence>
<dbReference type="SMART" id="SM00353">
    <property type="entry name" value="HLH"/>
    <property type="match status" value="1"/>
</dbReference>
<name>A0A5J9WDJ4_9POAL</name>
<evidence type="ECO:0000313" key="9">
    <source>
        <dbReference type="Proteomes" id="UP000324897"/>
    </source>
</evidence>
<evidence type="ECO:0000313" key="8">
    <source>
        <dbReference type="EMBL" id="TVU46772.1"/>
    </source>
</evidence>
<organism evidence="8 9">
    <name type="scientific">Eragrostis curvula</name>
    <name type="common">weeping love grass</name>
    <dbReference type="NCBI Taxonomy" id="38414"/>
    <lineage>
        <taxon>Eukaryota</taxon>
        <taxon>Viridiplantae</taxon>
        <taxon>Streptophyta</taxon>
        <taxon>Embryophyta</taxon>
        <taxon>Tracheophyta</taxon>
        <taxon>Spermatophyta</taxon>
        <taxon>Magnoliopsida</taxon>
        <taxon>Liliopsida</taxon>
        <taxon>Poales</taxon>
        <taxon>Poaceae</taxon>
        <taxon>PACMAD clade</taxon>
        <taxon>Chloridoideae</taxon>
        <taxon>Eragrostideae</taxon>
        <taxon>Eragrostidinae</taxon>
        <taxon>Eragrostis</taxon>
    </lineage>
</organism>
<evidence type="ECO:0000256" key="5">
    <source>
        <dbReference type="ARBA" id="ARBA00023242"/>
    </source>
</evidence>
<dbReference type="PANTHER" id="PTHR45959:SF2">
    <property type="entry name" value="BHLH TRANSCRIPTION FACTOR"/>
    <property type="match status" value="1"/>
</dbReference>
<proteinExistence type="inferred from homology"/>
<reference evidence="8 9" key="1">
    <citation type="journal article" date="2019" name="Sci. Rep.">
        <title>A high-quality genome of Eragrostis curvula grass provides insights into Poaceae evolution and supports new strategies to enhance forage quality.</title>
        <authorList>
            <person name="Carballo J."/>
            <person name="Santos B.A.C.M."/>
            <person name="Zappacosta D."/>
            <person name="Garbus I."/>
            <person name="Selva J.P."/>
            <person name="Gallo C.A."/>
            <person name="Diaz A."/>
            <person name="Albertini E."/>
            <person name="Caccamo M."/>
            <person name="Echenique V."/>
        </authorList>
    </citation>
    <scope>NUCLEOTIDE SEQUENCE [LARGE SCALE GENOMIC DNA]</scope>
    <source>
        <strain evidence="9">cv. Victoria</strain>
        <tissue evidence="8">Leaf</tissue>
    </source>
</reference>
<accession>A0A5J9WDJ4</accession>
<dbReference type="AlphaFoldDB" id="A0A5J9WDJ4"/>
<dbReference type="GO" id="GO:0046983">
    <property type="term" value="F:protein dimerization activity"/>
    <property type="evidence" value="ECO:0007669"/>
    <property type="project" value="InterPro"/>
</dbReference>
<keyword evidence="5" id="KW-0539">Nucleus</keyword>
<sequence length="209" mass="22425">MDSDMLPSSLISVRDAPSSSSSSVAMSWNFSAATAGGLSEMAINSSPPMRRAGSRSPRPYAHEHIMAERKRREKINHLFAELSAVIPGLSKMDKATILSNATSYVKELQEDLKAREAAGSDLVRNIETVVLVKEPCHATPAATKPLPEVEARFLGNSLMVRIHCENSKGVTAKVLAAIEELHLGNIDANIMSFSACTLIITITAKASPP</sequence>
<feature type="domain" description="BHLH" evidence="7">
    <location>
        <begin position="59"/>
        <end position="108"/>
    </location>
</feature>
<comment type="similarity">
    <text evidence="2">Belongs to the bHLH protein family.</text>
</comment>
<dbReference type="InterPro" id="IPR052610">
    <property type="entry name" value="bHLH_transcription_regulator"/>
</dbReference>
<comment type="subcellular location">
    <subcellularLocation>
        <location evidence="1">Nucleus</location>
    </subcellularLocation>
</comment>
<dbReference type="GO" id="GO:0005634">
    <property type="term" value="C:nucleus"/>
    <property type="evidence" value="ECO:0007669"/>
    <property type="project" value="UniProtKB-SubCell"/>
</dbReference>
<keyword evidence="4" id="KW-0804">Transcription</keyword>
<protein>
    <recommendedName>
        <fullName evidence="7">BHLH domain-containing protein</fullName>
    </recommendedName>
</protein>
<keyword evidence="9" id="KW-1185">Reference proteome</keyword>
<evidence type="ECO:0000256" key="6">
    <source>
        <dbReference type="SAM" id="MobiDB-lite"/>
    </source>
</evidence>
<evidence type="ECO:0000256" key="3">
    <source>
        <dbReference type="ARBA" id="ARBA00023015"/>
    </source>
</evidence>
<evidence type="ECO:0000259" key="7">
    <source>
        <dbReference type="PROSITE" id="PS50888"/>
    </source>
</evidence>
<keyword evidence="3" id="KW-0805">Transcription regulation</keyword>
<feature type="region of interest" description="Disordered" evidence="6">
    <location>
        <begin position="41"/>
        <end position="60"/>
    </location>
</feature>
<dbReference type="Gramene" id="TVU46772">
    <property type="protein sequence ID" value="TVU46772"/>
    <property type="gene ID" value="EJB05_06331"/>
</dbReference>
<dbReference type="Gene3D" id="4.10.280.10">
    <property type="entry name" value="Helix-loop-helix DNA-binding domain"/>
    <property type="match status" value="1"/>
</dbReference>
<dbReference type="PROSITE" id="PS50888">
    <property type="entry name" value="BHLH"/>
    <property type="match status" value="1"/>
</dbReference>
<dbReference type="Pfam" id="PF22754">
    <property type="entry name" value="bHLH-TF_ACT-like_plant"/>
    <property type="match status" value="1"/>
</dbReference>
<dbReference type="InterPro" id="IPR054502">
    <property type="entry name" value="bHLH-TF_ACT-like_plant"/>
</dbReference>
<dbReference type="Proteomes" id="UP000324897">
    <property type="component" value="Chromosome 5"/>
</dbReference>
<evidence type="ECO:0000256" key="1">
    <source>
        <dbReference type="ARBA" id="ARBA00004123"/>
    </source>
</evidence>
<dbReference type="SUPFAM" id="SSF47459">
    <property type="entry name" value="HLH, helix-loop-helix DNA-binding domain"/>
    <property type="match status" value="1"/>
</dbReference>
<comment type="caution">
    <text evidence="8">The sequence shown here is derived from an EMBL/GenBank/DDBJ whole genome shotgun (WGS) entry which is preliminary data.</text>
</comment>
<dbReference type="EMBL" id="RWGY01000004">
    <property type="protein sequence ID" value="TVU46772.1"/>
    <property type="molecule type" value="Genomic_DNA"/>
</dbReference>
<feature type="region of interest" description="Disordered" evidence="6">
    <location>
        <begin position="1"/>
        <end position="21"/>
    </location>
</feature>
<dbReference type="Pfam" id="PF00010">
    <property type="entry name" value="HLH"/>
    <property type="match status" value="1"/>
</dbReference>
<dbReference type="InterPro" id="IPR011598">
    <property type="entry name" value="bHLH_dom"/>
</dbReference>
<feature type="non-terminal residue" evidence="8">
    <location>
        <position position="1"/>
    </location>
</feature>
<gene>
    <name evidence="8" type="ORF">EJB05_06331</name>
</gene>
<dbReference type="InterPro" id="IPR036638">
    <property type="entry name" value="HLH_DNA-bd_sf"/>
</dbReference>
<dbReference type="OrthoDB" id="690068at2759"/>
<dbReference type="PANTHER" id="PTHR45959">
    <property type="entry name" value="BHLH TRANSCRIPTION FACTOR"/>
    <property type="match status" value="1"/>
</dbReference>
<evidence type="ECO:0000256" key="4">
    <source>
        <dbReference type="ARBA" id="ARBA00023163"/>
    </source>
</evidence>